<dbReference type="InterPro" id="IPR048400">
    <property type="entry name" value="SLS1_N"/>
</dbReference>
<dbReference type="InterPro" id="IPR048748">
    <property type="entry name" value="SLS1_KH2"/>
</dbReference>
<protein>
    <recommendedName>
        <fullName evidence="7">Respiratory complex assembly protein Rmp1</fullName>
    </recommendedName>
</protein>
<evidence type="ECO:0000313" key="6">
    <source>
        <dbReference type="Proteomes" id="UP000266188"/>
    </source>
</evidence>
<dbReference type="STRING" id="2070753.A0A3A2Z5D8"/>
<feature type="compositionally biased region" description="Basic and acidic residues" evidence="1">
    <location>
        <begin position="55"/>
        <end position="65"/>
    </location>
</feature>
<feature type="compositionally biased region" description="Basic and acidic residues" evidence="1">
    <location>
        <begin position="105"/>
        <end position="119"/>
    </location>
</feature>
<gene>
    <name evidence="5" type="ORF">PHISCL_09762</name>
</gene>
<evidence type="ECO:0008006" key="7">
    <source>
        <dbReference type="Google" id="ProtNLM"/>
    </source>
</evidence>
<dbReference type="EMBL" id="MVGC01000676">
    <property type="protein sequence ID" value="RJE17900.1"/>
    <property type="molecule type" value="Genomic_DNA"/>
</dbReference>
<evidence type="ECO:0000259" key="3">
    <source>
        <dbReference type="Pfam" id="PF20777"/>
    </source>
</evidence>
<feature type="domain" description="SLS1 N-terminal" evidence="2">
    <location>
        <begin position="134"/>
        <end position="247"/>
    </location>
</feature>
<evidence type="ECO:0000313" key="5">
    <source>
        <dbReference type="EMBL" id="RJE17900.1"/>
    </source>
</evidence>
<name>A0A3A2Z5D8_9EURO</name>
<reference evidence="6" key="1">
    <citation type="submission" date="2017-02" db="EMBL/GenBank/DDBJ databases">
        <authorList>
            <person name="Tafer H."/>
            <person name="Lopandic K."/>
        </authorList>
    </citation>
    <scope>NUCLEOTIDE SEQUENCE [LARGE SCALE GENOMIC DNA]</scope>
    <source>
        <strain evidence="6">CBS 366.77</strain>
    </source>
</reference>
<dbReference type="OrthoDB" id="3365224at2759"/>
<feature type="region of interest" description="Disordered" evidence="1">
    <location>
        <begin position="39"/>
        <end position="65"/>
    </location>
</feature>
<evidence type="ECO:0000259" key="4">
    <source>
        <dbReference type="Pfam" id="PF20778"/>
    </source>
</evidence>
<sequence length="777" mass="87974">MPFRPPRGVTGLVNCQSLSSYRGNSLFLTSRTPDAFLRLNHSSSNTNGRPPVKLSRKEKQRRNEKLERAQHVGINANFLGEPGEILVVPDRNSRRRKPRKRDKRARHEPPAESQNEHSEVPFILGELDKQEKFVKDDAVNERIDSFRSSYPPNADLSRGEWEDLRLKIESSFTSGQLSGYIYEYKPEKRLLHNPGGFGEWTPGTSAFLDSTSDSHMSVAHRVAIAQSLKGKKLLAERILRDCWHLGIAGEVGQQDIQLPSHWLSLFLNSDNFSFDEIASLHNAKIDITHSLRLVRITGTKDVCASISEIIGDATQRIREQDFEPYPEANRKFAHTFSSEFLEWVSKSYGVSFILNSLNYPSKIFYLVENKRGADNARRTLNLATYKPPSITPFCTYLSATEPASVYTVDPESKTPHFDRKKSWFRWAMSSTQSTQGAILDTPFFNARQSRLSDVLFNLLRNDAFSTTGKKITSDTHESIKAAVGRCLFTRKSSFNEESVTAAQLGELSVPRTFITDIPRTTSFLRGLRLQLPEDGTHHRIRLLPTAVNADNFPPLELELAVKEPEESSGSNGGLTLHSAKAILSENNVDFLLPENELDVRFTRTIHYDLLNGSNNNQPSDQGVESLQETMNKWLRGVISMESENAPLTPLPEFCNISLPKTALKQNGSTHAKESDGPTKYVTAEYMSQPVNDARGTQIHRYDFHGHRLNYIFYESGPFLPTRTTDLFLDWDLTKFTNDQMPKTPYESPEAALEREFGTFYGNACHLAFELDRAWRIS</sequence>
<dbReference type="AlphaFoldDB" id="A0A3A2Z5D8"/>
<proteinExistence type="predicted"/>
<dbReference type="Pfam" id="PF20777">
    <property type="entry name" value="KH_SLS1_2"/>
    <property type="match status" value="1"/>
</dbReference>
<dbReference type="Pfam" id="PF20776">
    <property type="entry name" value="SLS1_N"/>
    <property type="match status" value="1"/>
</dbReference>
<evidence type="ECO:0000259" key="2">
    <source>
        <dbReference type="Pfam" id="PF20776"/>
    </source>
</evidence>
<feature type="region of interest" description="Disordered" evidence="1">
    <location>
        <begin position="85"/>
        <end position="122"/>
    </location>
</feature>
<comment type="caution">
    <text evidence="5">The sequence shown here is derived from an EMBL/GenBank/DDBJ whole genome shotgun (WGS) entry which is preliminary data.</text>
</comment>
<dbReference type="Proteomes" id="UP000266188">
    <property type="component" value="Unassembled WGS sequence"/>
</dbReference>
<keyword evidence="6" id="KW-1185">Reference proteome</keyword>
<dbReference type="InterPro" id="IPR048401">
    <property type="entry name" value="SLS1_C"/>
</dbReference>
<feature type="compositionally biased region" description="Basic residues" evidence="1">
    <location>
        <begin position="93"/>
        <end position="104"/>
    </location>
</feature>
<evidence type="ECO:0000256" key="1">
    <source>
        <dbReference type="SAM" id="MobiDB-lite"/>
    </source>
</evidence>
<organism evidence="5 6">
    <name type="scientific">Aspergillus sclerotialis</name>
    <dbReference type="NCBI Taxonomy" id="2070753"/>
    <lineage>
        <taxon>Eukaryota</taxon>
        <taxon>Fungi</taxon>
        <taxon>Dikarya</taxon>
        <taxon>Ascomycota</taxon>
        <taxon>Pezizomycotina</taxon>
        <taxon>Eurotiomycetes</taxon>
        <taxon>Eurotiomycetidae</taxon>
        <taxon>Eurotiales</taxon>
        <taxon>Aspergillaceae</taxon>
        <taxon>Aspergillus</taxon>
        <taxon>Aspergillus subgen. Polypaecilum</taxon>
    </lineage>
</organism>
<feature type="domain" description="SLS1 second KH" evidence="3">
    <location>
        <begin position="328"/>
        <end position="383"/>
    </location>
</feature>
<dbReference type="Pfam" id="PF20778">
    <property type="entry name" value="SLS1_C"/>
    <property type="match status" value="1"/>
</dbReference>
<accession>A0A3A2Z5D8</accession>
<feature type="domain" description="SLS1 C-terminal" evidence="4">
    <location>
        <begin position="414"/>
        <end position="766"/>
    </location>
</feature>